<organism evidence="4 5">
    <name type="scientific">Daphnia magna</name>
    <dbReference type="NCBI Taxonomy" id="35525"/>
    <lineage>
        <taxon>Eukaryota</taxon>
        <taxon>Metazoa</taxon>
        <taxon>Ecdysozoa</taxon>
        <taxon>Arthropoda</taxon>
        <taxon>Crustacea</taxon>
        <taxon>Branchiopoda</taxon>
        <taxon>Diplostraca</taxon>
        <taxon>Cladocera</taxon>
        <taxon>Anomopoda</taxon>
        <taxon>Daphniidae</taxon>
        <taxon>Daphnia</taxon>
    </lineage>
</organism>
<dbReference type="Gene3D" id="1.10.460.10">
    <property type="entry name" value="Topoisomerase I, domain 2"/>
    <property type="match status" value="1"/>
</dbReference>
<sequence>CTARRCRKTMPIWWPWAPGEVVRTESVDVKSLATKPPARYTEATLLSAMEGAGKLIDDEELRAAMTEKGLGTPATRAATIEGLLTEKYMLRDGRELIPTAKAFQLMTLLRGLDIKDLTKPELTGDWEFQLSEMEKGRLNRDEFMAKIAAMTERVVQKAKEY</sequence>
<dbReference type="SUPFAM" id="SSF56712">
    <property type="entry name" value="Prokaryotic type I DNA topoisomerase"/>
    <property type="match status" value="1"/>
</dbReference>
<dbReference type="PROSITE" id="PS52039">
    <property type="entry name" value="TOPO_IA_2"/>
    <property type="match status" value="1"/>
</dbReference>
<dbReference type="InterPro" id="IPR013825">
    <property type="entry name" value="Topo_IA_cen_sub2"/>
</dbReference>
<feature type="domain" description="Topo IA-type catalytic" evidence="3">
    <location>
        <begin position="1"/>
        <end position="155"/>
    </location>
</feature>
<dbReference type="GO" id="GO:0003677">
    <property type="term" value="F:DNA binding"/>
    <property type="evidence" value="ECO:0007669"/>
    <property type="project" value="UniProtKB-KW"/>
</dbReference>
<protein>
    <recommendedName>
        <fullName evidence="2">DNA topoisomerase</fullName>
        <ecNumber evidence="2">5.6.2.1</ecNumber>
    </recommendedName>
</protein>
<dbReference type="InterPro" id="IPR013497">
    <property type="entry name" value="Topo_IA_cen"/>
</dbReference>
<accession>A0A164I8C7</accession>
<proteinExistence type="inferred from homology"/>
<keyword evidence="2" id="KW-0238">DNA-binding</keyword>
<keyword evidence="5" id="KW-1185">Reference proteome</keyword>
<dbReference type="InterPro" id="IPR023405">
    <property type="entry name" value="Topo_IA_core_domain"/>
</dbReference>
<evidence type="ECO:0000313" key="4">
    <source>
        <dbReference type="EMBL" id="KZS00990.1"/>
    </source>
</evidence>
<gene>
    <name evidence="4" type="ORF">APZ42_002493</name>
</gene>
<reference evidence="4 5" key="1">
    <citation type="submission" date="2016-03" db="EMBL/GenBank/DDBJ databases">
        <title>EvidentialGene: Evidence-directed Construction of Genes on Genomes.</title>
        <authorList>
            <person name="Gilbert D.G."/>
            <person name="Choi J.-H."/>
            <person name="Mockaitis K."/>
            <person name="Colbourne J."/>
            <person name="Pfrender M."/>
        </authorList>
    </citation>
    <scope>NUCLEOTIDE SEQUENCE [LARGE SCALE GENOMIC DNA]</scope>
    <source>
        <strain evidence="4 5">Xinb3</strain>
        <tissue evidence="4">Complete organism</tissue>
    </source>
</reference>
<comment type="caution">
    <text evidence="4">The sequence shown here is derived from an EMBL/GenBank/DDBJ whole genome shotgun (WGS) entry which is preliminary data.</text>
</comment>
<evidence type="ECO:0000256" key="2">
    <source>
        <dbReference type="RuleBase" id="RU362092"/>
    </source>
</evidence>
<evidence type="ECO:0000256" key="1">
    <source>
        <dbReference type="ARBA" id="ARBA00023235"/>
    </source>
</evidence>
<comment type="similarity">
    <text evidence="2">Belongs to the type IA topoisomerase family.</text>
</comment>
<dbReference type="EMBL" id="LRGB01007920">
    <property type="protein sequence ID" value="KZS00990.1"/>
    <property type="molecule type" value="Genomic_DNA"/>
</dbReference>
<dbReference type="InterPro" id="IPR000380">
    <property type="entry name" value="Topo_IA"/>
</dbReference>
<dbReference type="InterPro" id="IPR013824">
    <property type="entry name" value="Topo_IA_cen_sub1"/>
</dbReference>
<feature type="non-terminal residue" evidence="4">
    <location>
        <position position="1"/>
    </location>
</feature>
<dbReference type="Proteomes" id="UP000076858">
    <property type="component" value="Unassembled WGS sequence"/>
</dbReference>
<dbReference type="GO" id="GO:0006265">
    <property type="term" value="P:DNA topological change"/>
    <property type="evidence" value="ECO:0007669"/>
    <property type="project" value="InterPro"/>
</dbReference>
<name>A0A164I8C7_9CRUS</name>
<evidence type="ECO:0000259" key="3">
    <source>
        <dbReference type="PROSITE" id="PS52039"/>
    </source>
</evidence>
<dbReference type="PANTHER" id="PTHR11390">
    <property type="entry name" value="PROKARYOTIC DNA TOPOISOMERASE"/>
    <property type="match status" value="1"/>
</dbReference>
<dbReference type="AlphaFoldDB" id="A0A164I8C7"/>
<dbReference type="GO" id="GO:0006310">
    <property type="term" value="P:DNA recombination"/>
    <property type="evidence" value="ECO:0007669"/>
    <property type="project" value="TreeGrafter"/>
</dbReference>
<dbReference type="Gene3D" id="2.70.20.10">
    <property type="entry name" value="Topoisomerase I, domain 3"/>
    <property type="match status" value="1"/>
</dbReference>
<comment type="catalytic activity">
    <reaction evidence="2">
        <text>ATP-independent breakage of single-stranded DNA, followed by passage and rejoining.</text>
        <dbReference type="EC" id="5.6.2.1"/>
    </reaction>
</comment>
<dbReference type="EC" id="5.6.2.1" evidence="2"/>
<dbReference type="GO" id="GO:0006281">
    <property type="term" value="P:DNA repair"/>
    <property type="evidence" value="ECO:0007669"/>
    <property type="project" value="TreeGrafter"/>
</dbReference>
<comment type="function">
    <text evidence="2">Introduces a single-strand break via transesterification at a target site in duplex DNA. Releases the supercoiling and torsional tension of DNA introduced during the DNA replication and transcription by transiently cleaving and rejoining one strand of the DNA duplex. The scissile phosphodiester is attacked by the catalytic tyrosine of the enzyme, resulting in the formation of a DNA-(5'-phosphotyrosyl)-enzyme intermediate and the expulsion of a 3'-OH DNA strand.</text>
</comment>
<keyword evidence="2" id="KW-0799">Topoisomerase</keyword>
<evidence type="ECO:0000313" key="5">
    <source>
        <dbReference type="Proteomes" id="UP000076858"/>
    </source>
</evidence>
<dbReference type="PANTHER" id="PTHR11390:SF21">
    <property type="entry name" value="DNA TOPOISOMERASE 3-ALPHA"/>
    <property type="match status" value="1"/>
</dbReference>
<keyword evidence="1 2" id="KW-0413">Isomerase</keyword>
<dbReference type="GO" id="GO:0003917">
    <property type="term" value="F:DNA topoisomerase type I (single strand cut, ATP-independent) activity"/>
    <property type="evidence" value="ECO:0007669"/>
    <property type="project" value="UniProtKB-EC"/>
</dbReference>
<dbReference type="STRING" id="35525.A0A164I8C7"/>
<feature type="non-terminal residue" evidence="4">
    <location>
        <position position="161"/>
    </location>
</feature>
<dbReference type="Pfam" id="PF01131">
    <property type="entry name" value="Topoisom_bac"/>
    <property type="match status" value="1"/>
</dbReference>